<evidence type="ECO:0000256" key="1">
    <source>
        <dbReference type="SAM" id="SignalP"/>
    </source>
</evidence>
<accession>C2G562</accession>
<feature type="chain" id="PRO_5002914329" description="Lipoprotein" evidence="1">
    <location>
        <begin position="22"/>
        <end position="230"/>
    </location>
</feature>
<gene>
    <name evidence="2" type="ORF">HMPREF0765_4718</name>
</gene>
<evidence type="ECO:0000313" key="3">
    <source>
        <dbReference type="Proteomes" id="UP000006241"/>
    </source>
</evidence>
<reference evidence="2 3" key="1">
    <citation type="submission" date="2009-01" db="EMBL/GenBank/DDBJ databases">
        <authorList>
            <person name="Qin X."/>
            <person name="Bachman B."/>
            <person name="Battles P."/>
            <person name="Bell A."/>
            <person name="Bess C."/>
            <person name="Bickham C."/>
            <person name="Chaboub L."/>
            <person name="Chen D."/>
            <person name="Coyle M."/>
            <person name="Deiros D.R."/>
            <person name="Dinh H."/>
            <person name="Forbes L."/>
            <person name="Fowler G."/>
            <person name="Francisco L."/>
            <person name="Fu Q."/>
            <person name="Gubbala S."/>
            <person name="Hale W."/>
            <person name="Han Y."/>
            <person name="Hemphill L."/>
            <person name="Highlander S.K."/>
            <person name="Hirani K."/>
            <person name="Hogues M."/>
            <person name="Jackson L."/>
            <person name="Jakkamsetti A."/>
            <person name="Javaid M."/>
            <person name="Jiang H."/>
            <person name="Korchina V."/>
            <person name="Kovar C."/>
            <person name="Lara F."/>
            <person name="Lee S."/>
            <person name="Mata R."/>
            <person name="Mathew T."/>
            <person name="Moen C."/>
            <person name="Morales K."/>
            <person name="Munidasa M."/>
            <person name="Nazareth L."/>
            <person name="Ngo R."/>
            <person name="Nguyen L."/>
            <person name="Okwuonu G."/>
            <person name="Ongeri F."/>
            <person name="Patil S."/>
            <person name="Petrosino J."/>
            <person name="Pham C."/>
            <person name="Pham P."/>
            <person name="Pu L.-L."/>
            <person name="Puazo M."/>
            <person name="Raj R."/>
            <person name="Reid J."/>
            <person name="Rouhana J."/>
            <person name="Saada N."/>
            <person name="Shang Y."/>
            <person name="Simmons D."/>
            <person name="Thornton R."/>
            <person name="Warren J."/>
            <person name="Weissenberger G."/>
            <person name="Zhang J."/>
            <person name="Zhang L."/>
            <person name="Zhou C."/>
            <person name="Zhu D."/>
            <person name="Muzny D."/>
            <person name="Worley K."/>
            <person name="Gibbs R."/>
        </authorList>
    </citation>
    <scope>NUCLEOTIDE SEQUENCE [LARGE SCALE GENOMIC DNA]</scope>
    <source>
        <strain evidence="2 3">ATCC 33300</strain>
    </source>
</reference>
<keyword evidence="1" id="KW-0732">Signal</keyword>
<feature type="signal peptide" evidence="1">
    <location>
        <begin position="1"/>
        <end position="21"/>
    </location>
</feature>
<dbReference type="EMBL" id="ACHB01000100">
    <property type="protein sequence ID" value="EEI89813.1"/>
    <property type="molecule type" value="Genomic_DNA"/>
</dbReference>
<dbReference type="PROSITE" id="PS51257">
    <property type="entry name" value="PROKAR_LIPOPROTEIN"/>
    <property type="match status" value="1"/>
</dbReference>
<sequence>MKSTLILLLLVLLLGCQTKHMKFQESPITGDTIFIDKNKSSHLYIDPDPERQYTFINAYHENIKCKTIKNNKFPNQWTEIVLHKNQYYFHLSFGPGGLNKFLFCNHHLYQTFNSGDDPEPVEIMKTNVISDKEVQYLVRYRYQKSETSTFIETTRQIRICIIDEKRKIAVLEETVKEDFGRRFHLVIAKNIKYDIPVMVHYQKEMRLIAFDDFDKINYEKLLQENGFKLN</sequence>
<dbReference type="Proteomes" id="UP000006241">
    <property type="component" value="Unassembled WGS sequence"/>
</dbReference>
<comment type="caution">
    <text evidence="2">The sequence shown here is derived from an EMBL/GenBank/DDBJ whole genome shotgun (WGS) entry which is preliminary data.</text>
</comment>
<dbReference type="AlphaFoldDB" id="C2G562"/>
<dbReference type="RefSeq" id="WP_003004941.1">
    <property type="nucleotide sequence ID" value="NZ_GG668630.1"/>
</dbReference>
<organism evidence="2 3">
    <name type="scientific">Sphingobacterium spiritivorum ATCC 33300</name>
    <dbReference type="NCBI Taxonomy" id="525372"/>
    <lineage>
        <taxon>Bacteria</taxon>
        <taxon>Pseudomonadati</taxon>
        <taxon>Bacteroidota</taxon>
        <taxon>Sphingobacteriia</taxon>
        <taxon>Sphingobacteriales</taxon>
        <taxon>Sphingobacteriaceae</taxon>
        <taxon>Sphingobacterium</taxon>
    </lineage>
</organism>
<dbReference type="HOGENOM" id="CLU_1204177_0_0_10"/>
<proteinExistence type="predicted"/>
<evidence type="ECO:0000313" key="2">
    <source>
        <dbReference type="EMBL" id="EEI89813.1"/>
    </source>
</evidence>
<evidence type="ECO:0008006" key="4">
    <source>
        <dbReference type="Google" id="ProtNLM"/>
    </source>
</evidence>
<protein>
    <recommendedName>
        <fullName evidence="4">Lipoprotein</fullName>
    </recommendedName>
</protein>
<name>C2G562_SPHSI</name>